<evidence type="ECO:0000259" key="7">
    <source>
        <dbReference type="Pfam" id="PF03176"/>
    </source>
</evidence>
<feature type="domain" description="Membrane transport protein MMPL" evidence="7">
    <location>
        <begin position="591"/>
        <end position="809"/>
    </location>
</feature>
<evidence type="ECO:0000313" key="9">
    <source>
        <dbReference type="Proteomes" id="UP000219336"/>
    </source>
</evidence>
<dbReference type="Pfam" id="PF03176">
    <property type="entry name" value="MMPL"/>
    <property type="match status" value="2"/>
</dbReference>
<accession>A0A240EM11</accession>
<protein>
    <submittedName>
        <fullName evidence="8">MMPL family protein</fullName>
    </submittedName>
</protein>
<feature type="domain" description="Membrane transport protein MMPL" evidence="7">
    <location>
        <begin position="216"/>
        <end position="424"/>
    </location>
</feature>
<evidence type="ECO:0000313" key="8">
    <source>
        <dbReference type="EMBL" id="SNX49303.1"/>
    </source>
</evidence>
<sequence length="814" mass="89142">MTALTFVSNLTVNRFISSILRFPKLTLFLILSLTASCAWYGQQHFRMNADLSSLVKQEGQWVDNLATLEHTFPDTGNVVLLITSDSDPKLQRYVNGLASALASEPLFTEVFAPSSLSWFQQYALGFLSDAEFQRLLKTAQDDIEPVVQAAKTQNLNVYFGALAQQNQVALGPLLSAIDNKAVDWQQILKTTIDTPKAFAITLVAEPDDSAKEPNRVIMETVHRVIESQDLPDDIKIQVTGQAALDFDEIVDANNSITIAGSASLLGLVLILAIGIRSLRVILACYVTVLVGLTWTFAAGLFFVGSYNTISIVFMVMFIGLAVDFSIHLCLHIHELRARGDSDVDSLKFASCHSIRPLALCALSSALGFLSFYPTSYIGLGELGIISALGMLLGLAATFIVIPLFFTLLGYPTVKHQVDTHRFVWFGQELNAQKRLVITCACLLAVVMGYGATQFKFDFSTLVLKNPSSDSVEGLNALQQQGLGSSYQLYAIAEGEQEAQQWKQQLLTQSSVQSVTVASDFLPTDVVERYTELDKVINTTQIAQPMDYSAFGQLALSKHWLGAKELPAELDISSVTMNLFSNLSVIASGQINDIVDPVVKDLPQPLQKRYVSDDNQWLVAVTPKGDMTNVHELEQFISQVKEIAPNATGRAVAEQEVGNIIVQAFQAAILMSVFGIALILIWTVEKKRDVLLIFIPLALASLTTLGMMHWFNLSMNMANIIVIPLIFGLGVDNGIHIVKRFRAVRDIDAFFKTSTPKASLISCLTTLATFGALIVAEHRGMHSIGLVLTIALSSILVFSLVLLPVLLELTKKKAQ</sequence>
<dbReference type="OrthoDB" id="7067407at2"/>
<feature type="transmembrane region" description="Helical" evidence="6">
    <location>
        <begin position="663"/>
        <end position="683"/>
    </location>
</feature>
<keyword evidence="4 6" id="KW-1133">Transmembrane helix</keyword>
<dbReference type="InterPro" id="IPR004869">
    <property type="entry name" value="MMPL_dom"/>
</dbReference>
<keyword evidence="5 6" id="KW-0472">Membrane</keyword>
<proteinExistence type="predicted"/>
<evidence type="ECO:0000256" key="2">
    <source>
        <dbReference type="ARBA" id="ARBA00022475"/>
    </source>
</evidence>
<feature type="transmembrane region" description="Helical" evidence="6">
    <location>
        <begin position="757"/>
        <end position="775"/>
    </location>
</feature>
<feature type="transmembrane region" description="Helical" evidence="6">
    <location>
        <begin position="282"/>
        <end position="303"/>
    </location>
</feature>
<evidence type="ECO:0000256" key="3">
    <source>
        <dbReference type="ARBA" id="ARBA00022692"/>
    </source>
</evidence>
<comment type="subcellular location">
    <subcellularLocation>
        <location evidence="1">Cell membrane</location>
        <topology evidence="1">Multi-pass membrane protein</topology>
    </subcellularLocation>
</comment>
<feature type="transmembrane region" description="Helical" evidence="6">
    <location>
        <begin position="716"/>
        <end position="737"/>
    </location>
</feature>
<dbReference type="InterPro" id="IPR050545">
    <property type="entry name" value="Mycobact_MmpL"/>
</dbReference>
<feature type="transmembrane region" description="Helical" evidence="6">
    <location>
        <begin position="309"/>
        <end position="332"/>
    </location>
</feature>
<evidence type="ECO:0000256" key="5">
    <source>
        <dbReference type="ARBA" id="ARBA00023136"/>
    </source>
</evidence>
<gene>
    <name evidence="8" type="ORF">VTH8203_02950</name>
</gene>
<dbReference type="Gene3D" id="1.20.1640.10">
    <property type="entry name" value="Multidrug efflux transporter AcrB transmembrane domain"/>
    <property type="match status" value="2"/>
</dbReference>
<name>A0A240EM11_9VIBR</name>
<feature type="transmembrane region" description="Helical" evidence="6">
    <location>
        <begin position="384"/>
        <end position="413"/>
    </location>
</feature>
<dbReference type="PANTHER" id="PTHR33406:SF13">
    <property type="entry name" value="MEMBRANE PROTEIN YDFJ"/>
    <property type="match status" value="1"/>
</dbReference>
<feature type="transmembrane region" description="Helical" evidence="6">
    <location>
        <begin position="256"/>
        <end position="275"/>
    </location>
</feature>
<feature type="transmembrane region" description="Helical" evidence="6">
    <location>
        <begin position="781"/>
        <end position="806"/>
    </location>
</feature>
<dbReference type="EMBL" id="OANU01000053">
    <property type="protein sequence ID" value="SNX49303.1"/>
    <property type="molecule type" value="Genomic_DNA"/>
</dbReference>
<feature type="transmembrane region" description="Helical" evidence="6">
    <location>
        <begin position="690"/>
        <end position="710"/>
    </location>
</feature>
<keyword evidence="3 6" id="KW-0812">Transmembrane</keyword>
<evidence type="ECO:0000256" key="6">
    <source>
        <dbReference type="SAM" id="Phobius"/>
    </source>
</evidence>
<keyword evidence="9" id="KW-1185">Reference proteome</keyword>
<feature type="transmembrane region" description="Helical" evidence="6">
    <location>
        <begin position="353"/>
        <end position="372"/>
    </location>
</feature>
<dbReference type="AlphaFoldDB" id="A0A240EM11"/>
<feature type="transmembrane region" description="Helical" evidence="6">
    <location>
        <begin position="434"/>
        <end position="451"/>
    </location>
</feature>
<reference evidence="9" key="1">
    <citation type="submission" date="2016-06" db="EMBL/GenBank/DDBJ databases">
        <authorList>
            <person name="Rodrigo-Torres L."/>
            <person name="Arahal R.D."/>
            <person name="Lucena T."/>
        </authorList>
    </citation>
    <scope>NUCLEOTIDE SEQUENCE [LARGE SCALE GENOMIC DNA]</scope>
    <source>
        <strain evidence="9">CECT8203</strain>
    </source>
</reference>
<keyword evidence="2" id="KW-1003">Cell membrane</keyword>
<dbReference type="RefSeq" id="WP_096994374.1">
    <property type="nucleotide sequence ID" value="NZ_JBHSII010000001.1"/>
</dbReference>
<dbReference type="GO" id="GO:0005886">
    <property type="term" value="C:plasma membrane"/>
    <property type="evidence" value="ECO:0007669"/>
    <property type="project" value="UniProtKB-SubCell"/>
</dbReference>
<evidence type="ECO:0000256" key="1">
    <source>
        <dbReference type="ARBA" id="ARBA00004651"/>
    </source>
</evidence>
<organism evidence="8 9">
    <name type="scientific">Vibrio thalassae</name>
    <dbReference type="NCBI Taxonomy" id="1243014"/>
    <lineage>
        <taxon>Bacteria</taxon>
        <taxon>Pseudomonadati</taxon>
        <taxon>Pseudomonadota</taxon>
        <taxon>Gammaproteobacteria</taxon>
        <taxon>Vibrionales</taxon>
        <taxon>Vibrionaceae</taxon>
        <taxon>Vibrio</taxon>
    </lineage>
</organism>
<dbReference type="PANTHER" id="PTHR33406">
    <property type="entry name" value="MEMBRANE PROTEIN MJ1562-RELATED"/>
    <property type="match status" value="1"/>
</dbReference>
<evidence type="ECO:0000256" key="4">
    <source>
        <dbReference type="ARBA" id="ARBA00022989"/>
    </source>
</evidence>
<dbReference type="Proteomes" id="UP000219336">
    <property type="component" value="Unassembled WGS sequence"/>
</dbReference>
<dbReference type="SUPFAM" id="SSF82866">
    <property type="entry name" value="Multidrug efflux transporter AcrB transmembrane domain"/>
    <property type="match status" value="2"/>
</dbReference>